<dbReference type="SUPFAM" id="SSF55718">
    <property type="entry name" value="SCP-like"/>
    <property type="match status" value="1"/>
</dbReference>
<evidence type="ECO:0000256" key="2">
    <source>
        <dbReference type="ARBA" id="ARBA00022679"/>
    </source>
</evidence>
<dbReference type="Pfam" id="PF13527">
    <property type="entry name" value="Acetyltransf_9"/>
    <property type="match status" value="1"/>
</dbReference>
<dbReference type="EMBL" id="SSWH01000003">
    <property type="protein sequence ID" value="THJ67402.1"/>
    <property type="molecule type" value="Genomic_DNA"/>
</dbReference>
<comment type="subunit">
    <text evidence="4">Homohexamer; trimer of dimers.</text>
</comment>
<dbReference type="AlphaFoldDB" id="A0A4S5E7C7"/>
<feature type="binding site" evidence="4">
    <location>
        <begin position="151"/>
        <end position="152"/>
    </location>
    <ligand>
        <name>acetyl-CoA</name>
        <dbReference type="ChEBI" id="CHEBI:57288"/>
    </ligand>
</feature>
<dbReference type="Gene3D" id="3.30.1050.10">
    <property type="entry name" value="SCP2 sterol-binding domain"/>
    <property type="match status" value="1"/>
</dbReference>
<proteinExistence type="inferred from homology"/>
<keyword evidence="3 4" id="KW-0012">Acyltransferase</keyword>
<dbReference type="InterPro" id="IPR022902">
    <property type="entry name" value="NAcTrfase_Eis"/>
</dbReference>
<dbReference type="Pfam" id="PF13530">
    <property type="entry name" value="SCP2_2"/>
    <property type="match status" value="1"/>
</dbReference>
<dbReference type="InterPro" id="IPR000182">
    <property type="entry name" value="GNAT_dom"/>
</dbReference>
<sequence>MSDYTTPDPRTPELRTPDLRTEVFGLAPDEDASTGGRFAQWLDAESIGFHDGTQDPEDIAQFLEAYRNDRRVLWSVHDDAQPAGALGYPVGTYGTMAHTMNVGASHIEAHQITAVSVRASHRRRGILRSMMTRDLREAKDRGTPLAILTASEATIYGRFGFGSATFTQSVEVDVSERFEITAPASGTTTLVAREHAVRLAEDIFASFHAGTFGSVGRQYAYARRASGEWGRERPVEDRSVRMAVHYDAAGAPTGYVSYRFAGWEKTPRTMKVVDLVASTPSAYLELWRYLGSLDLVQVVTWDEAPRDDVLPWALRDRRGYSVKATDDVLWLRMLDVPAALEARSYRGSGSLVLEVLDDLGLAAGSFALSVSDGVARVRSVEDGSGADITLSVNALGSLYLGGVHAATLAAAGGLSAADAAAVELLDTLFGRSREPYCITHF</sequence>
<dbReference type="RefSeq" id="WP_136453339.1">
    <property type="nucleotide sequence ID" value="NZ_SSWH01000003.1"/>
</dbReference>
<dbReference type="Gene3D" id="3.40.630.30">
    <property type="match status" value="2"/>
</dbReference>
<dbReference type="HAMAP" id="MF_01812">
    <property type="entry name" value="Eis"/>
    <property type="match status" value="1"/>
</dbReference>
<dbReference type="PANTHER" id="PTHR37817:SF1">
    <property type="entry name" value="N-ACETYLTRANSFERASE EIS"/>
    <property type="match status" value="1"/>
</dbReference>
<evidence type="ECO:0000256" key="3">
    <source>
        <dbReference type="ARBA" id="ARBA00023315"/>
    </source>
</evidence>
<gene>
    <name evidence="6" type="ORF">E8P82_04665</name>
</gene>
<keyword evidence="7" id="KW-1185">Reference proteome</keyword>
<evidence type="ECO:0000256" key="4">
    <source>
        <dbReference type="HAMAP-Rule" id="MF_01812"/>
    </source>
</evidence>
<reference evidence="6 7" key="1">
    <citation type="submission" date="2019-04" db="EMBL/GenBank/DDBJ databases">
        <authorList>
            <person name="Liu Q."/>
            <person name="Xin Y.-H."/>
        </authorList>
    </citation>
    <scope>NUCLEOTIDE SEQUENCE [LARGE SCALE GENOMIC DNA]</scope>
    <source>
        <strain evidence="6 7">AM23</strain>
    </source>
</reference>
<dbReference type="GO" id="GO:0034069">
    <property type="term" value="F:aminoglycoside N-acetyltransferase activity"/>
    <property type="evidence" value="ECO:0007669"/>
    <property type="project" value="TreeGrafter"/>
</dbReference>
<evidence type="ECO:0000256" key="1">
    <source>
        <dbReference type="ARBA" id="ARBA00009213"/>
    </source>
</evidence>
<feature type="binding site" evidence="4">
    <location>
        <begin position="115"/>
        <end position="117"/>
    </location>
    <ligand>
        <name>acetyl-CoA</name>
        <dbReference type="ChEBI" id="CHEBI:57288"/>
    </ligand>
</feature>
<dbReference type="InterPro" id="IPR051554">
    <property type="entry name" value="Acetyltransferase_Eis"/>
</dbReference>
<keyword evidence="2 4" id="KW-0808">Transferase</keyword>
<name>A0A4S5E7C7_9MICC</name>
<dbReference type="Proteomes" id="UP000305233">
    <property type="component" value="Unassembled WGS sequence"/>
</dbReference>
<accession>A0A4S5E7C7</accession>
<dbReference type="OrthoDB" id="8399956at2"/>
<feature type="domain" description="N-acetyltransferase" evidence="5">
    <location>
        <begin position="28"/>
        <end position="183"/>
    </location>
</feature>
<evidence type="ECO:0000259" key="5">
    <source>
        <dbReference type="PROSITE" id="PS51186"/>
    </source>
</evidence>
<dbReference type="NCBIfam" id="NF002369">
    <property type="entry name" value="PRK01346.1-6"/>
    <property type="match status" value="1"/>
</dbReference>
<dbReference type="Pfam" id="PF17668">
    <property type="entry name" value="Acetyltransf_17"/>
    <property type="match status" value="1"/>
</dbReference>
<dbReference type="PANTHER" id="PTHR37817">
    <property type="entry name" value="N-ACETYLTRANSFERASE EIS"/>
    <property type="match status" value="1"/>
</dbReference>
<dbReference type="InterPro" id="IPR016181">
    <property type="entry name" value="Acyl_CoA_acyltransferase"/>
</dbReference>
<dbReference type="InterPro" id="IPR025559">
    <property type="entry name" value="Eis_dom"/>
</dbReference>
<feature type="active site" description="Proton acceptor; via carboxylate" evidence="4">
    <location>
        <position position="441"/>
    </location>
</feature>
<dbReference type="GO" id="GO:0030649">
    <property type="term" value="P:aminoglycoside antibiotic catabolic process"/>
    <property type="evidence" value="ECO:0007669"/>
    <property type="project" value="TreeGrafter"/>
</dbReference>
<dbReference type="InterPro" id="IPR041380">
    <property type="entry name" value="Acetyltransf_17"/>
</dbReference>
<comment type="similarity">
    <text evidence="1 4">Belongs to the acetyltransferase Eis family.</text>
</comment>
<comment type="caution">
    <text evidence="6">The sequence shown here is derived from an EMBL/GenBank/DDBJ whole genome shotgun (WGS) entry which is preliminary data.</text>
</comment>
<feature type="binding site" evidence="4">
    <location>
        <begin position="123"/>
        <end position="128"/>
    </location>
    <ligand>
        <name>acetyl-CoA</name>
        <dbReference type="ChEBI" id="CHEBI:57288"/>
    </ligand>
</feature>
<feature type="active site" description="Proton donor" evidence="4">
    <location>
        <position position="156"/>
    </location>
</feature>
<dbReference type="PROSITE" id="PS51186">
    <property type="entry name" value="GNAT"/>
    <property type="match status" value="1"/>
</dbReference>
<organism evidence="6 7">
    <name type="scientific">Arthrobacter echini</name>
    <dbReference type="NCBI Taxonomy" id="1529066"/>
    <lineage>
        <taxon>Bacteria</taxon>
        <taxon>Bacillati</taxon>
        <taxon>Actinomycetota</taxon>
        <taxon>Actinomycetes</taxon>
        <taxon>Micrococcales</taxon>
        <taxon>Micrococcaceae</taxon>
        <taxon>Arthrobacter</taxon>
    </lineage>
</organism>
<evidence type="ECO:0000313" key="7">
    <source>
        <dbReference type="Proteomes" id="UP000305233"/>
    </source>
</evidence>
<protein>
    <submittedName>
        <fullName evidence="6">GNAT family N-acetyltransferase</fullName>
    </submittedName>
</protein>
<dbReference type="SUPFAM" id="SSF55729">
    <property type="entry name" value="Acyl-CoA N-acyltransferases (Nat)"/>
    <property type="match status" value="1"/>
</dbReference>
<dbReference type="InterPro" id="IPR036527">
    <property type="entry name" value="SCP2_sterol-bd_dom_sf"/>
</dbReference>
<evidence type="ECO:0000313" key="6">
    <source>
        <dbReference type="EMBL" id="THJ67402.1"/>
    </source>
</evidence>